<organism evidence="1 2">
    <name type="scientific">Trifolium subterraneum</name>
    <name type="common">Subterranean clover</name>
    <dbReference type="NCBI Taxonomy" id="3900"/>
    <lineage>
        <taxon>Eukaryota</taxon>
        <taxon>Viridiplantae</taxon>
        <taxon>Streptophyta</taxon>
        <taxon>Embryophyta</taxon>
        <taxon>Tracheophyta</taxon>
        <taxon>Spermatophyta</taxon>
        <taxon>Magnoliopsida</taxon>
        <taxon>eudicotyledons</taxon>
        <taxon>Gunneridae</taxon>
        <taxon>Pentapetalae</taxon>
        <taxon>rosids</taxon>
        <taxon>fabids</taxon>
        <taxon>Fabales</taxon>
        <taxon>Fabaceae</taxon>
        <taxon>Papilionoideae</taxon>
        <taxon>50 kb inversion clade</taxon>
        <taxon>NPAAA clade</taxon>
        <taxon>Hologalegina</taxon>
        <taxon>IRL clade</taxon>
        <taxon>Trifolieae</taxon>
        <taxon>Trifolium</taxon>
    </lineage>
</organism>
<dbReference type="Proteomes" id="UP000242715">
    <property type="component" value="Unassembled WGS sequence"/>
</dbReference>
<evidence type="ECO:0000313" key="2">
    <source>
        <dbReference type="Proteomes" id="UP000242715"/>
    </source>
</evidence>
<reference evidence="2" key="1">
    <citation type="journal article" date="2017" name="Front. Plant Sci.">
        <title>Climate Clever Clovers: New Paradigm to Reduce the Environmental Footprint of Ruminants by Breeding Low Methanogenic Forages Utilizing Haplotype Variation.</title>
        <authorList>
            <person name="Kaur P."/>
            <person name="Appels R."/>
            <person name="Bayer P.E."/>
            <person name="Keeble-Gagnere G."/>
            <person name="Wang J."/>
            <person name="Hirakawa H."/>
            <person name="Shirasawa K."/>
            <person name="Vercoe P."/>
            <person name="Stefanova K."/>
            <person name="Durmic Z."/>
            <person name="Nichols P."/>
            <person name="Revell C."/>
            <person name="Isobe S.N."/>
            <person name="Edwards D."/>
            <person name="Erskine W."/>
        </authorList>
    </citation>
    <scope>NUCLEOTIDE SEQUENCE [LARGE SCALE GENOMIC DNA]</scope>
    <source>
        <strain evidence="2">cv. Daliak</strain>
    </source>
</reference>
<name>A0A2Z6MHU1_TRISU</name>
<dbReference type="EMBL" id="DF973484">
    <property type="protein sequence ID" value="GAU32134.1"/>
    <property type="molecule type" value="Genomic_DNA"/>
</dbReference>
<accession>A0A2Z6MHU1</accession>
<dbReference type="AlphaFoldDB" id="A0A2Z6MHU1"/>
<protein>
    <submittedName>
        <fullName evidence="1">Uncharacterized protein</fullName>
    </submittedName>
</protein>
<keyword evidence="2" id="KW-1185">Reference proteome</keyword>
<sequence>MEGVEVDVGCHTSKMELDARMSTVHLGKGGDDLGYETANQPQSLNGMIHVEQWEMLAESLHQVLRVVSLIGFMVSSRVGFNFLLLFKGNESLKVDVGRL</sequence>
<proteinExistence type="predicted"/>
<gene>
    <name evidence="1" type="ORF">TSUD_218850</name>
</gene>
<evidence type="ECO:0000313" key="1">
    <source>
        <dbReference type="EMBL" id="GAU32134.1"/>
    </source>
</evidence>